<dbReference type="EMBL" id="JACHJY010000002">
    <property type="protein sequence ID" value="MBB4980737.1"/>
    <property type="molecule type" value="Genomic_DNA"/>
</dbReference>
<dbReference type="SUPFAM" id="SSF46689">
    <property type="entry name" value="Homeodomain-like"/>
    <property type="match status" value="1"/>
</dbReference>
<dbReference type="PRINTS" id="PR00455">
    <property type="entry name" value="HTHTETR"/>
</dbReference>
<gene>
    <name evidence="6" type="ORF">GGE06_001645</name>
</gene>
<dbReference type="Gene3D" id="1.10.357.10">
    <property type="entry name" value="Tetracycline Repressor, domain 2"/>
    <property type="match status" value="1"/>
</dbReference>
<dbReference type="InterPro" id="IPR001647">
    <property type="entry name" value="HTH_TetR"/>
</dbReference>
<comment type="caution">
    <text evidence="6">The sequence shown here is derived from an EMBL/GenBank/DDBJ whole genome shotgun (WGS) entry which is preliminary data.</text>
</comment>
<dbReference type="InterPro" id="IPR054156">
    <property type="entry name" value="YxaF_TetR_C"/>
</dbReference>
<evidence type="ECO:0000256" key="2">
    <source>
        <dbReference type="ARBA" id="ARBA00023125"/>
    </source>
</evidence>
<dbReference type="RefSeq" id="WP_312883054.1">
    <property type="nucleotide sequence ID" value="NZ_JACHJY010000002.1"/>
</dbReference>
<proteinExistence type="predicted"/>
<feature type="DNA-binding region" description="H-T-H motif" evidence="4">
    <location>
        <begin position="30"/>
        <end position="49"/>
    </location>
</feature>
<accession>A0A7W7TWN9</accession>
<keyword evidence="7" id="KW-1185">Reference proteome</keyword>
<organism evidence="6 7">
    <name type="scientific">Streptomyces nymphaeiformis</name>
    <dbReference type="NCBI Taxonomy" id="2663842"/>
    <lineage>
        <taxon>Bacteria</taxon>
        <taxon>Bacillati</taxon>
        <taxon>Actinomycetota</taxon>
        <taxon>Actinomycetes</taxon>
        <taxon>Kitasatosporales</taxon>
        <taxon>Streptomycetaceae</taxon>
        <taxon>Streptomyces</taxon>
    </lineage>
</organism>
<dbReference type="PANTHER" id="PTHR47506">
    <property type="entry name" value="TRANSCRIPTIONAL REGULATORY PROTEIN"/>
    <property type="match status" value="1"/>
</dbReference>
<evidence type="ECO:0000313" key="7">
    <source>
        <dbReference type="Proteomes" id="UP000582643"/>
    </source>
</evidence>
<evidence type="ECO:0000256" key="4">
    <source>
        <dbReference type="PROSITE-ProRule" id="PRU00335"/>
    </source>
</evidence>
<evidence type="ECO:0000259" key="5">
    <source>
        <dbReference type="PROSITE" id="PS50977"/>
    </source>
</evidence>
<dbReference type="Proteomes" id="UP000582643">
    <property type="component" value="Unassembled WGS sequence"/>
</dbReference>
<dbReference type="AlphaFoldDB" id="A0A7W7TWN9"/>
<dbReference type="PANTHER" id="PTHR47506:SF6">
    <property type="entry name" value="HTH-TYPE TRANSCRIPTIONAL REPRESSOR NEMR"/>
    <property type="match status" value="1"/>
</dbReference>
<dbReference type="SUPFAM" id="SSF48498">
    <property type="entry name" value="Tetracyclin repressor-like, C-terminal domain"/>
    <property type="match status" value="1"/>
</dbReference>
<keyword evidence="3" id="KW-0804">Transcription</keyword>
<keyword evidence="2 4" id="KW-0238">DNA-binding</keyword>
<sequence length="201" mass="22149">MVAEGAGTTRAQIVDAANRLFYVKGFEHTSFAAIAETVGISRGNFYHHFKSKDEILGAVIEARLQSTRAMLAEWDRDEPGPAERVRRFVEIVIANGADIQDFGCPVGTLTNELAKLGHPARPQAVAVFDLFRTWLRAQFEELGLAVEADDLAMHVLAFSQGAATLSNAFHDGEFVRREVDRLHAWLDERLAHGRPIAGSAH</sequence>
<evidence type="ECO:0000256" key="3">
    <source>
        <dbReference type="ARBA" id="ARBA00023163"/>
    </source>
</evidence>
<protein>
    <submittedName>
        <fullName evidence="6">AcrR family transcriptional regulator</fullName>
    </submittedName>
</protein>
<evidence type="ECO:0000313" key="6">
    <source>
        <dbReference type="EMBL" id="MBB4980737.1"/>
    </source>
</evidence>
<dbReference type="PROSITE" id="PS50977">
    <property type="entry name" value="HTH_TETR_2"/>
    <property type="match status" value="1"/>
</dbReference>
<name>A0A7W7TWN9_9ACTN</name>
<keyword evidence="1" id="KW-0805">Transcription regulation</keyword>
<dbReference type="InterPro" id="IPR036271">
    <property type="entry name" value="Tet_transcr_reg_TetR-rel_C_sf"/>
</dbReference>
<dbReference type="InterPro" id="IPR009057">
    <property type="entry name" value="Homeodomain-like_sf"/>
</dbReference>
<feature type="domain" description="HTH tetR-type" evidence="5">
    <location>
        <begin position="7"/>
        <end position="67"/>
    </location>
</feature>
<evidence type="ECO:0000256" key="1">
    <source>
        <dbReference type="ARBA" id="ARBA00023015"/>
    </source>
</evidence>
<dbReference type="Pfam" id="PF00440">
    <property type="entry name" value="TetR_N"/>
    <property type="match status" value="1"/>
</dbReference>
<dbReference type="GO" id="GO:0003677">
    <property type="term" value="F:DNA binding"/>
    <property type="evidence" value="ECO:0007669"/>
    <property type="project" value="UniProtKB-UniRule"/>
</dbReference>
<dbReference type="Pfam" id="PF21993">
    <property type="entry name" value="TetR_C_13_2"/>
    <property type="match status" value="1"/>
</dbReference>
<reference evidence="6 7" key="1">
    <citation type="submission" date="2020-08" db="EMBL/GenBank/DDBJ databases">
        <title>Genomic Encyclopedia of Type Strains, Phase III (KMG-III): the genomes of soil and plant-associated and newly described type strains.</title>
        <authorList>
            <person name="Whitman W."/>
        </authorList>
    </citation>
    <scope>NUCLEOTIDE SEQUENCE [LARGE SCALE GENOMIC DNA]</scope>
    <source>
        <strain evidence="6 7">SFB5A</strain>
    </source>
</reference>